<dbReference type="GO" id="GO:0051537">
    <property type="term" value="F:2 iron, 2 sulfur cluster binding"/>
    <property type="evidence" value="ECO:0007669"/>
    <property type="project" value="TreeGrafter"/>
</dbReference>
<accession>A0AA41VXJ8</accession>
<dbReference type="InterPro" id="IPR035903">
    <property type="entry name" value="HesB-like_dom_sf"/>
</dbReference>
<dbReference type="InterPro" id="IPR050322">
    <property type="entry name" value="Fe-S_cluster_asmbl/transfer"/>
</dbReference>
<dbReference type="EMBL" id="JAJJMA010314694">
    <property type="protein sequence ID" value="MCL7049327.1"/>
    <property type="molecule type" value="Genomic_DNA"/>
</dbReference>
<dbReference type="PANTHER" id="PTHR10072:SF41">
    <property type="entry name" value="IRON-SULFUR CLUSTER ASSEMBLY 1 HOMOLOG, MITOCHONDRIAL"/>
    <property type="match status" value="1"/>
</dbReference>
<dbReference type="NCBIfam" id="TIGR00049">
    <property type="entry name" value="iron-sulfur cluster assembly accessory protein"/>
    <property type="match status" value="1"/>
</dbReference>
<dbReference type="PROSITE" id="PS01152">
    <property type="entry name" value="HESB"/>
    <property type="match status" value="1"/>
</dbReference>
<dbReference type="PANTHER" id="PTHR10072">
    <property type="entry name" value="IRON-SULFUR CLUSTER ASSEMBLY PROTEIN"/>
    <property type="match status" value="1"/>
</dbReference>
<dbReference type="Gene3D" id="2.60.300.12">
    <property type="entry name" value="HesB-like domain"/>
    <property type="match status" value="1"/>
</dbReference>
<evidence type="ECO:0000313" key="4">
    <source>
        <dbReference type="Proteomes" id="UP001177140"/>
    </source>
</evidence>
<proteinExistence type="inferred from homology"/>
<organism evidence="3 4">
    <name type="scientific">Papaver nudicaule</name>
    <name type="common">Iceland poppy</name>
    <dbReference type="NCBI Taxonomy" id="74823"/>
    <lineage>
        <taxon>Eukaryota</taxon>
        <taxon>Viridiplantae</taxon>
        <taxon>Streptophyta</taxon>
        <taxon>Embryophyta</taxon>
        <taxon>Tracheophyta</taxon>
        <taxon>Spermatophyta</taxon>
        <taxon>Magnoliopsida</taxon>
        <taxon>Ranunculales</taxon>
        <taxon>Papaveraceae</taxon>
        <taxon>Papaveroideae</taxon>
        <taxon>Papaver</taxon>
    </lineage>
</organism>
<dbReference type="InterPro" id="IPR017870">
    <property type="entry name" value="FeS_cluster_insertion_CS"/>
</dbReference>
<gene>
    <name evidence="3" type="ORF">MKW94_011566</name>
</gene>
<dbReference type="InterPro" id="IPR000361">
    <property type="entry name" value="ATAP_core_dom"/>
</dbReference>
<reference evidence="3" key="1">
    <citation type="submission" date="2022-03" db="EMBL/GenBank/DDBJ databases">
        <title>A functionally conserved STORR gene fusion in Papaver species that diverged 16.8 million years ago.</title>
        <authorList>
            <person name="Catania T."/>
        </authorList>
    </citation>
    <scope>NUCLEOTIDE SEQUENCE</scope>
    <source>
        <strain evidence="3">S-191538</strain>
    </source>
</reference>
<keyword evidence="4" id="KW-1185">Reference proteome</keyword>
<protein>
    <recommendedName>
        <fullName evidence="2">Core domain-containing protein</fullName>
    </recommendedName>
</protein>
<feature type="domain" description="Core" evidence="2">
    <location>
        <begin position="18"/>
        <end position="86"/>
    </location>
</feature>
<dbReference type="InterPro" id="IPR016092">
    <property type="entry name" value="ATAP"/>
</dbReference>
<sequence>MSQENTLSESQETFLDYCRNLHSCTNIFDEKSKFDEVVEEKGVKMLIDPKALMHVTGTKIDFIDDTLRSEFVFINPNSKGQCGCGESFMTTSNSGATT</sequence>
<comment type="caution">
    <text evidence="3">The sequence shown here is derived from an EMBL/GenBank/DDBJ whole genome shotgun (WGS) entry which is preliminary data.</text>
</comment>
<dbReference type="Proteomes" id="UP001177140">
    <property type="component" value="Unassembled WGS sequence"/>
</dbReference>
<dbReference type="Pfam" id="PF01521">
    <property type="entry name" value="Fe-S_biosyn"/>
    <property type="match status" value="1"/>
</dbReference>
<evidence type="ECO:0000259" key="2">
    <source>
        <dbReference type="Pfam" id="PF01521"/>
    </source>
</evidence>
<dbReference type="GO" id="GO:0005739">
    <property type="term" value="C:mitochondrion"/>
    <property type="evidence" value="ECO:0007669"/>
    <property type="project" value="TreeGrafter"/>
</dbReference>
<evidence type="ECO:0000313" key="3">
    <source>
        <dbReference type="EMBL" id="MCL7049327.1"/>
    </source>
</evidence>
<evidence type="ECO:0000256" key="1">
    <source>
        <dbReference type="ARBA" id="ARBA00006718"/>
    </source>
</evidence>
<comment type="similarity">
    <text evidence="1">Belongs to the HesB/IscA family.</text>
</comment>
<dbReference type="GO" id="GO:0016226">
    <property type="term" value="P:iron-sulfur cluster assembly"/>
    <property type="evidence" value="ECO:0007669"/>
    <property type="project" value="InterPro"/>
</dbReference>
<name>A0AA41VXJ8_PAPNU</name>
<dbReference type="SUPFAM" id="SSF89360">
    <property type="entry name" value="HesB-like domain"/>
    <property type="match status" value="1"/>
</dbReference>
<dbReference type="AlphaFoldDB" id="A0AA41VXJ8"/>